<accession>A0A1B2ES79</accession>
<keyword evidence="1" id="KW-0614">Plasmid</keyword>
<dbReference type="KEGG" id="moc:BB934_30970"/>
<dbReference type="AlphaFoldDB" id="A0A1B2ES79"/>
<reference evidence="1" key="1">
    <citation type="submission" date="2016-07" db="EMBL/GenBank/DDBJ databases">
        <title>Microvirga ossetica sp. nov. a new species of rhizobia isolated from root nodules of the legume species Vicia alpestris Steven originated from North Ossetia region in the Caucasus.</title>
        <authorList>
            <person name="Safronova V.I."/>
            <person name="Kuznetsova I.G."/>
            <person name="Sazanova A.L."/>
            <person name="Belimov A."/>
            <person name="Andronov E."/>
            <person name="Osledkin Y.S."/>
            <person name="Onishchuk O.P."/>
            <person name="Kurchak O.N."/>
            <person name="Shaposhnikov A.I."/>
            <person name="Willems A."/>
            <person name="Tikhonovich I.A."/>
        </authorList>
    </citation>
    <scope>NUCLEOTIDE SEQUENCE [LARGE SCALE GENOMIC DNA]</scope>
    <source>
        <strain evidence="1">V5/3M</strain>
        <plasmid evidence="1">unnamed1</plasmid>
    </source>
</reference>
<dbReference type="RefSeq" id="WP_099513785.1">
    <property type="nucleotide sequence ID" value="NZ_CP016617.1"/>
</dbReference>
<dbReference type="EMBL" id="CP016617">
    <property type="protein sequence ID" value="ANY82682.1"/>
    <property type="molecule type" value="Genomic_DNA"/>
</dbReference>
<gene>
    <name evidence="1" type="ORF">BB934_30970</name>
</gene>
<protein>
    <submittedName>
        <fullName evidence="1">DUF3606 domain-containing protein</fullName>
    </submittedName>
</protein>
<dbReference type="InterPro" id="IPR022037">
    <property type="entry name" value="DUF3606"/>
</dbReference>
<sequence length="62" mass="6593">MSDDKANRGGADRGRVAGGETYEVEYFAEKHGISVAQAEALIKELGNSREKLDAAAGKLKRG</sequence>
<geneLocation type="plasmid" evidence="1">
    <name>unnamed1</name>
</geneLocation>
<name>A0A1B2ES79_9HYPH</name>
<dbReference type="OrthoDB" id="8238029at2"/>
<organism evidence="1">
    <name type="scientific">Microvirga ossetica</name>
    <dbReference type="NCBI Taxonomy" id="1882682"/>
    <lineage>
        <taxon>Bacteria</taxon>
        <taxon>Pseudomonadati</taxon>
        <taxon>Pseudomonadota</taxon>
        <taxon>Alphaproteobacteria</taxon>
        <taxon>Hyphomicrobiales</taxon>
        <taxon>Methylobacteriaceae</taxon>
        <taxon>Microvirga</taxon>
    </lineage>
</organism>
<evidence type="ECO:0000313" key="1">
    <source>
        <dbReference type="EMBL" id="ANY82682.1"/>
    </source>
</evidence>
<dbReference type="Pfam" id="PF12244">
    <property type="entry name" value="DUF3606"/>
    <property type="match status" value="1"/>
</dbReference>
<proteinExistence type="predicted"/>